<dbReference type="EMBL" id="CP021056">
    <property type="protein sequence ID" value="QXE21364.1"/>
    <property type="molecule type" value="Genomic_DNA"/>
</dbReference>
<evidence type="ECO:0000313" key="1">
    <source>
        <dbReference type="EMBL" id="QXE21364.1"/>
    </source>
</evidence>
<organism evidence="1 2">
    <name type="scientific">Richelia sinica FACHB-800</name>
    <dbReference type="NCBI Taxonomy" id="1357546"/>
    <lineage>
        <taxon>Bacteria</taxon>
        <taxon>Bacillati</taxon>
        <taxon>Cyanobacteriota</taxon>
        <taxon>Cyanophyceae</taxon>
        <taxon>Nostocales</taxon>
        <taxon>Nostocaceae</taxon>
        <taxon>Richelia</taxon>
    </lineage>
</organism>
<evidence type="ECO:0000313" key="2">
    <source>
        <dbReference type="Proteomes" id="UP000683511"/>
    </source>
</evidence>
<sequence length="353" mass="39847">MTQTISSNHRLSPQLDEHPDLISIEHSSKEISQHEHSHQVVDEIKLQVIHATAGRVRIRTHDGSWNSQIEHLSQDLKQQNWVERISTDAGRGSLIFTFDESQISLQQVLRLLTEFDVKYPASADQIDVAELKSPGFWQKQSTAVIPLIVGLVVTRGLRVRGWPAFLVYMLAADATQWLMDSLEPGLLPAVITKTAQKLTKKAIQIPGLTQVEKQSSAEIKAPGIVYQVVHQIPGRIRFYVNKIAQDSVYCQRLEKLLKDDQQVSSFRVNSQASSVVITYHPLEISISHWEKLLELAVPTEITPQDTFISIPETQALTNLSEEITIDIDLSTLWEDLKPSMMSYSLEMLANFPL</sequence>
<proteinExistence type="predicted"/>
<accession>A0A975T3E5</accession>
<dbReference type="Proteomes" id="UP000683511">
    <property type="component" value="Chromosome"/>
</dbReference>
<dbReference type="KEGG" id="rsin:B6N60_00038"/>
<keyword evidence="2" id="KW-1185">Reference proteome</keyword>
<reference evidence="1" key="1">
    <citation type="submission" date="2017-04" db="EMBL/GenBank/DDBJ databases">
        <title>Genome deletions in a multicellular cyanobacterial endosymbiont for morphological adaptation in marine diatoms.</title>
        <authorList>
            <person name="Wang Y."/>
            <person name="Gao H."/>
            <person name="Li R."/>
            <person name="Xu X."/>
        </authorList>
    </citation>
    <scope>NUCLEOTIDE SEQUENCE</scope>
    <source>
        <strain evidence="1">FACHB 800</strain>
    </source>
</reference>
<protein>
    <submittedName>
        <fullName evidence="1">Uncharacterized protein</fullName>
    </submittedName>
</protein>
<name>A0A975T3E5_9NOST</name>
<gene>
    <name evidence="1" type="ORF">B6N60_00038</name>
</gene>
<dbReference type="AlphaFoldDB" id="A0A975T3E5"/>
<dbReference type="RefSeq" id="WP_190608190.1">
    <property type="nucleotide sequence ID" value="NZ_CP021056.1"/>
</dbReference>